<feature type="transmembrane region" description="Helical" evidence="1">
    <location>
        <begin position="462"/>
        <end position="488"/>
    </location>
</feature>
<evidence type="ECO:0000313" key="3">
    <source>
        <dbReference type="WBParaSite" id="jg8376"/>
    </source>
</evidence>
<name>A0A915EPB6_9BILA</name>
<sequence>MSTDEGLRMVQHWVDQAISSFMSALANKRLKSKSKAIADEFGDCSHRAKSIPEQAKCVSRLLRDEIIGRRYRKIKLPKNHATTSKLTKFNPRKLEKIGKVTKNKTTTRPWQVTVQKLRDASVKRRQMEKRLGDESSENLEEFAFRGLKKPGSMREDLHRLIENPKKLKAFLSKKTEGMKLTWAAAGKNVSHFEDRNINVASPRFLSVTPEEQNSKDIDFLSPSLFSLHNEGKGLEKLASLPTLLKDFGGRDQQVWLDLIMEAAEVVEEADKMEEDLHKTVASNRTTVEDRKRFDAESRGKDGTPLYFTKENVTKMFGKFEERKIDTFQALTANLTRQQQQDMNQTGYTLLNPDQLYMIYGPHSPYNSSEALERLTKLTNLDRNITSLEHQMQKDIDQAAQVKSFKIRKKDIVLSPVAFTNIVLNSALISQPIILSPVIFSPVVLSVSVLGPLILSPTNLHPLVFVPFILSPVVLHPLILTPSVFVPIILSPGALVPFILSPSVFSPFILSPLALSPFIASPGAGSPFVLSPFVLSPVILSPQFLSHWFCHHMH</sequence>
<feature type="transmembrane region" description="Helical" evidence="1">
    <location>
        <begin position="526"/>
        <end position="548"/>
    </location>
</feature>
<dbReference type="PANTHER" id="PTHR21523">
    <property type="match status" value="1"/>
</dbReference>
<feature type="transmembrane region" description="Helical" evidence="1">
    <location>
        <begin position="434"/>
        <end position="455"/>
    </location>
</feature>
<evidence type="ECO:0000256" key="1">
    <source>
        <dbReference type="SAM" id="Phobius"/>
    </source>
</evidence>
<keyword evidence="1" id="KW-0812">Transmembrane</keyword>
<accession>A0A915EPB6</accession>
<organism evidence="2 3">
    <name type="scientific">Ditylenchus dipsaci</name>
    <dbReference type="NCBI Taxonomy" id="166011"/>
    <lineage>
        <taxon>Eukaryota</taxon>
        <taxon>Metazoa</taxon>
        <taxon>Ecdysozoa</taxon>
        <taxon>Nematoda</taxon>
        <taxon>Chromadorea</taxon>
        <taxon>Rhabditida</taxon>
        <taxon>Tylenchina</taxon>
        <taxon>Tylenchomorpha</taxon>
        <taxon>Sphaerularioidea</taxon>
        <taxon>Anguinidae</taxon>
        <taxon>Anguininae</taxon>
        <taxon>Ditylenchus</taxon>
    </lineage>
</organism>
<evidence type="ECO:0000313" key="2">
    <source>
        <dbReference type="Proteomes" id="UP000887574"/>
    </source>
</evidence>
<keyword evidence="2" id="KW-1185">Reference proteome</keyword>
<reference evidence="3" key="1">
    <citation type="submission" date="2022-11" db="UniProtKB">
        <authorList>
            <consortium name="WormBaseParasite"/>
        </authorList>
    </citation>
    <scope>IDENTIFICATION</scope>
</reference>
<feature type="transmembrane region" description="Helical" evidence="1">
    <location>
        <begin position="494"/>
        <end position="514"/>
    </location>
</feature>
<dbReference type="Proteomes" id="UP000887574">
    <property type="component" value="Unplaced"/>
</dbReference>
<dbReference type="Pfam" id="PF04870">
    <property type="entry name" value="Moulting_cycle"/>
    <property type="match status" value="1"/>
</dbReference>
<dbReference type="PANTHER" id="PTHR21523:SF37">
    <property type="entry name" value="MLT-TEN (MLT-10) RELATED"/>
    <property type="match status" value="1"/>
</dbReference>
<keyword evidence="1" id="KW-0472">Membrane</keyword>
<keyword evidence="1" id="KW-1133">Transmembrane helix</keyword>
<dbReference type="AlphaFoldDB" id="A0A915EPB6"/>
<dbReference type="InterPro" id="IPR006954">
    <property type="entry name" value="Mlt-10-like"/>
</dbReference>
<proteinExistence type="predicted"/>
<protein>
    <submittedName>
        <fullName evidence="3">Uncharacterized protein</fullName>
    </submittedName>
</protein>
<dbReference type="WBParaSite" id="jg8376">
    <property type="protein sequence ID" value="jg8376"/>
    <property type="gene ID" value="jg8376"/>
</dbReference>